<organism evidence="1 2">
    <name type="scientific">Coleofasciculus chthonoplastes PCC 7420</name>
    <dbReference type="NCBI Taxonomy" id="118168"/>
    <lineage>
        <taxon>Bacteria</taxon>
        <taxon>Bacillati</taxon>
        <taxon>Cyanobacteriota</taxon>
        <taxon>Cyanophyceae</taxon>
        <taxon>Coleofasciculales</taxon>
        <taxon>Coleofasciculaceae</taxon>
        <taxon>Coleofasciculus</taxon>
    </lineage>
</organism>
<name>B4VZ06_9CYAN</name>
<protein>
    <submittedName>
        <fullName evidence="1">Uncharacterized protein</fullName>
    </submittedName>
</protein>
<evidence type="ECO:0000313" key="1">
    <source>
        <dbReference type="EMBL" id="EDX72826.1"/>
    </source>
</evidence>
<evidence type="ECO:0000313" key="2">
    <source>
        <dbReference type="Proteomes" id="UP000003835"/>
    </source>
</evidence>
<dbReference type="STRING" id="118168.MC7420_3272"/>
<accession>B4VZ06</accession>
<dbReference type="Proteomes" id="UP000003835">
    <property type="component" value="Unassembled WGS sequence"/>
</dbReference>
<dbReference type="AlphaFoldDB" id="B4VZ06"/>
<dbReference type="EMBL" id="DS989861">
    <property type="protein sequence ID" value="EDX72826.1"/>
    <property type="molecule type" value="Genomic_DNA"/>
</dbReference>
<dbReference type="HOGENOM" id="CLU_2786688_0_0_3"/>
<reference evidence="1 2" key="1">
    <citation type="submission" date="2008-07" db="EMBL/GenBank/DDBJ databases">
        <authorList>
            <person name="Tandeau de Marsac N."/>
            <person name="Ferriera S."/>
            <person name="Johnson J."/>
            <person name="Kravitz S."/>
            <person name="Beeson K."/>
            <person name="Sutton G."/>
            <person name="Rogers Y.-H."/>
            <person name="Friedman R."/>
            <person name="Frazier M."/>
            <person name="Venter J.C."/>
        </authorList>
    </citation>
    <scope>NUCLEOTIDE SEQUENCE [LARGE SCALE GENOMIC DNA]</scope>
    <source>
        <strain evidence="1 2">PCC 7420</strain>
    </source>
</reference>
<proteinExistence type="predicted"/>
<gene>
    <name evidence="1" type="ORF">MC7420_3272</name>
</gene>
<sequence length="68" mass="7741">MGGGLFFTQGSRQMTEGRGMKTCVETLHFSLYIALGEVKIPMSPQIFDYIWTNCQEPQPKAMRLERAI</sequence>
<keyword evidence="2" id="KW-1185">Reference proteome</keyword>